<gene>
    <name evidence="7" type="ORF">V8G54_009835</name>
</gene>
<dbReference type="GO" id="GO:0043527">
    <property type="term" value="C:tRNA methyltransferase complex"/>
    <property type="evidence" value="ECO:0007669"/>
    <property type="project" value="TreeGrafter"/>
</dbReference>
<accession>A0AAQ3NYT2</accession>
<dbReference type="EC" id="2.1.1.33" evidence="2"/>
<evidence type="ECO:0000313" key="7">
    <source>
        <dbReference type="EMBL" id="WVZ16853.1"/>
    </source>
</evidence>
<dbReference type="Gene3D" id="3.40.50.150">
    <property type="entry name" value="Vaccinia Virus protein VP39"/>
    <property type="match status" value="1"/>
</dbReference>
<protein>
    <recommendedName>
        <fullName evidence="2">tRNA (guanine(46)-N(7))-methyltransferase</fullName>
        <ecNumber evidence="2">2.1.1.33</ecNumber>
    </recommendedName>
</protein>
<dbReference type="PROSITE" id="PS51625">
    <property type="entry name" value="SAM_MT_TRMB"/>
    <property type="match status" value="1"/>
</dbReference>
<keyword evidence="3" id="KW-0489">Methyltransferase</keyword>
<keyword evidence="4" id="KW-0808">Transferase</keyword>
<dbReference type="Pfam" id="PF02390">
    <property type="entry name" value="Methyltransf_4"/>
    <property type="match status" value="1"/>
</dbReference>
<organism evidence="7 8">
    <name type="scientific">Vigna mungo</name>
    <name type="common">Black gram</name>
    <name type="synonym">Phaseolus mungo</name>
    <dbReference type="NCBI Taxonomy" id="3915"/>
    <lineage>
        <taxon>Eukaryota</taxon>
        <taxon>Viridiplantae</taxon>
        <taxon>Streptophyta</taxon>
        <taxon>Embryophyta</taxon>
        <taxon>Tracheophyta</taxon>
        <taxon>Spermatophyta</taxon>
        <taxon>Magnoliopsida</taxon>
        <taxon>eudicotyledons</taxon>
        <taxon>Gunneridae</taxon>
        <taxon>Pentapetalae</taxon>
        <taxon>rosids</taxon>
        <taxon>fabids</taxon>
        <taxon>Fabales</taxon>
        <taxon>Fabaceae</taxon>
        <taxon>Papilionoideae</taxon>
        <taxon>50 kb inversion clade</taxon>
        <taxon>NPAAA clade</taxon>
        <taxon>indigoferoid/millettioid clade</taxon>
        <taxon>Phaseoleae</taxon>
        <taxon>Vigna</taxon>
    </lineage>
</organism>
<keyword evidence="6" id="KW-0819">tRNA processing</keyword>
<evidence type="ECO:0000256" key="4">
    <source>
        <dbReference type="ARBA" id="ARBA00022679"/>
    </source>
</evidence>
<sequence length="317" mass="35646">MAYSSSSSSSRLLLKLQSSSQLMLRLSPFLASSPPPPSSSSISFSANCHVSSSAQSTLQQAHQRSSEMVALEYADLNLSYNLDLGHLRIRQHVNPLSASFSVPAQVPDWNQVFADPMLPLMVDIGCGSGRFLMWLAKRTPKKRNFLGLEIRERGISCLKMQYFLVQIVKRAETWAKDLALNNIHFMFANATISFKQLVESYPGPLVLVSILCPDPHFKKRHHKRRVLQKPLVGAIVDNLMLGGQVFVQSDVLQVALDMRNQFDEVEALKHIDVSNPAMLCDSEGWLLSNPMGIRTEREIHAELEGAKIFRRLYQKQI</sequence>
<reference evidence="7 8" key="1">
    <citation type="journal article" date="2023" name="Life. Sci Alliance">
        <title>Evolutionary insights into 3D genome organization and epigenetic landscape of Vigna mungo.</title>
        <authorList>
            <person name="Junaid A."/>
            <person name="Singh B."/>
            <person name="Bhatia S."/>
        </authorList>
    </citation>
    <scope>NUCLEOTIDE SEQUENCE [LARGE SCALE GENOMIC DNA]</scope>
    <source>
        <strain evidence="7">Urdbean</strain>
    </source>
</reference>
<name>A0AAQ3NYT2_VIGMU</name>
<evidence type="ECO:0000256" key="2">
    <source>
        <dbReference type="ARBA" id="ARBA00011977"/>
    </source>
</evidence>
<evidence type="ECO:0000256" key="1">
    <source>
        <dbReference type="ARBA" id="ARBA00000142"/>
    </source>
</evidence>
<dbReference type="SUPFAM" id="SSF53335">
    <property type="entry name" value="S-adenosyl-L-methionine-dependent methyltransferases"/>
    <property type="match status" value="1"/>
</dbReference>
<dbReference type="InterPro" id="IPR029063">
    <property type="entry name" value="SAM-dependent_MTases_sf"/>
</dbReference>
<dbReference type="EMBL" id="CP144698">
    <property type="protein sequence ID" value="WVZ16853.1"/>
    <property type="molecule type" value="Genomic_DNA"/>
</dbReference>
<dbReference type="PANTHER" id="PTHR23417:SF21">
    <property type="entry name" value="TRNA (GUANINE-N(7)-)-METHYLTRANSFERASE"/>
    <property type="match status" value="1"/>
</dbReference>
<keyword evidence="5" id="KW-0949">S-adenosyl-L-methionine</keyword>
<dbReference type="InterPro" id="IPR003358">
    <property type="entry name" value="tRNA_(Gua-N-7)_MeTrfase_Trmb"/>
</dbReference>
<dbReference type="FunFam" id="3.40.50.150:FF:000230">
    <property type="entry name" value="tRNA (Guanine-N(7)-)-methyltransferase"/>
    <property type="match status" value="1"/>
</dbReference>
<dbReference type="GO" id="GO:0008176">
    <property type="term" value="F:tRNA (guanine(46)-N7)-methyltransferase activity"/>
    <property type="evidence" value="ECO:0007669"/>
    <property type="project" value="UniProtKB-EC"/>
</dbReference>
<dbReference type="PANTHER" id="PTHR23417">
    <property type="entry name" value="3-DEOXY-D-MANNO-OCTULOSONIC-ACID TRANSFERASE/TRNA GUANINE-N 7 - -METHYLTRANSFERASE"/>
    <property type="match status" value="1"/>
</dbReference>
<dbReference type="AlphaFoldDB" id="A0AAQ3NYT2"/>
<comment type="catalytic activity">
    <reaction evidence="1">
        <text>guanosine(46) in tRNA + S-adenosyl-L-methionine = N(7)-methylguanosine(46) in tRNA + S-adenosyl-L-homocysteine</text>
        <dbReference type="Rhea" id="RHEA:42708"/>
        <dbReference type="Rhea" id="RHEA-COMP:10188"/>
        <dbReference type="Rhea" id="RHEA-COMP:10189"/>
        <dbReference type="ChEBI" id="CHEBI:57856"/>
        <dbReference type="ChEBI" id="CHEBI:59789"/>
        <dbReference type="ChEBI" id="CHEBI:74269"/>
        <dbReference type="ChEBI" id="CHEBI:74480"/>
        <dbReference type="EC" id="2.1.1.33"/>
    </reaction>
</comment>
<proteinExistence type="predicted"/>
<evidence type="ECO:0000313" key="8">
    <source>
        <dbReference type="Proteomes" id="UP001374535"/>
    </source>
</evidence>
<evidence type="ECO:0000256" key="5">
    <source>
        <dbReference type="ARBA" id="ARBA00022691"/>
    </source>
</evidence>
<dbReference type="Proteomes" id="UP001374535">
    <property type="component" value="Chromosome 3"/>
</dbReference>
<evidence type="ECO:0000256" key="3">
    <source>
        <dbReference type="ARBA" id="ARBA00022603"/>
    </source>
</evidence>
<keyword evidence="8" id="KW-1185">Reference proteome</keyword>
<evidence type="ECO:0000256" key="6">
    <source>
        <dbReference type="ARBA" id="ARBA00022694"/>
    </source>
</evidence>